<dbReference type="EMBL" id="JACXJA010000056">
    <property type="protein sequence ID" value="MBD2866321.1"/>
    <property type="molecule type" value="Genomic_DNA"/>
</dbReference>
<dbReference type="Pfam" id="PF02311">
    <property type="entry name" value="AraC_binding"/>
    <property type="match status" value="1"/>
</dbReference>
<dbReference type="SUPFAM" id="SSF51182">
    <property type="entry name" value="RmlC-like cupins"/>
    <property type="match status" value="1"/>
</dbReference>
<dbReference type="InterPro" id="IPR003313">
    <property type="entry name" value="AraC-bd"/>
</dbReference>
<reference evidence="3" key="1">
    <citation type="submission" date="2020-09" db="EMBL/GenBank/DDBJ databases">
        <title>A novel bacterium of genus Paenibacillus, isolated from South China Sea.</title>
        <authorList>
            <person name="Huang H."/>
            <person name="Mo K."/>
            <person name="Hu Y."/>
        </authorList>
    </citation>
    <scope>NUCLEOTIDE SEQUENCE</scope>
    <source>
        <strain evidence="3">IB182363</strain>
    </source>
</reference>
<evidence type="ECO:0000259" key="2">
    <source>
        <dbReference type="Pfam" id="PF02311"/>
    </source>
</evidence>
<dbReference type="GO" id="GO:0003677">
    <property type="term" value="F:DNA binding"/>
    <property type="evidence" value="ECO:0007669"/>
    <property type="project" value="UniProtKB-KW"/>
</dbReference>
<keyword evidence="1" id="KW-0238">DNA-binding</keyword>
<keyword evidence="4" id="KW-1185">Reference proteome</keyword>
<dbReference type="Proteomes" id="UP000639396">
    <property type="component" value="Unassembled WGS sequence"/>
</dbReference>
<evidence type="ECO:0000313" key="3">
    <source>
        <dbReference type="EMBL" id="MBD2866321.1"/>
    </source>
</evidence>
<dbReference type="AlphaFoldDB" id="A0A927CI36"/>
<name>A0A927CI36_9BACL</name>
<evidence type="ECO:0000256" key="1">
    <source>
        <dbReference type="ARBA" id="ARBA00023125"/>
    </source>
</evidence>
<dbReference type="InterPro" id="IPR014710">
    <property type="entry name" value="RmlC-like_jellyroll"/>
</dbReference>
<evidence type="ECO:0000313" key="4">
    <source>
        <dbReference type="Proteomes" id="UP000639396"/>
    </source>
</evidence>
<dbReference type="InterPro" id="IPR011051">
    <property type="entry name" value="RmlC_Cupin_sf"/>
</dbReference>
<sequence>MMETIKLESHLGSVPKHIGKLAEFGKAVVMQLQLRAGETIPEHRTEADVLIVVQSGQAVFVFQDRQVTLDPRTLLHILPGEAHSVHAADGDAELLVIKVARS</sequence>
<dbReference type="GO" id="GO:0006355">
    <property type="term" value="P:regulation of DNA-templated transcription"/>
    <property type="evidence" value="ECO:0007669"/>
    <property type="project" value="InterPro"/>
</dbReference>
<organism evidence="3 4">
    <name type="scientific">Paenibacillus oceani</name>
    <dbReference type="NCBI Taxonomy" id="2772510"/>
    <lineage>
        <taxon>Bacteria</taxon>
        <taxon>Bacillati</taxon>
        <taxon>Bacillota</taxon>
        <taxon>Bacilli</taxon>
        <taxon>Bacillales</taxon>
        <taxon>Paenibacillaceae</taxon>
        <taxon>Paenibacillus</taxon>
    </lineage>
</organism>
<comment type="caution">
    <text evidence="3">The sequence shown here is derived from an EMBL/GenBank/DDBJ whole genome shotgun (WGS) entry which is preliminary data.</text>
</comment>
<gene>
    <name evidence="3" type="ORF">IDH45_30535</name>
</gene>
<accession>A0A927CI36</accession>
<protein>
    <submittedName>
        <fullName evidence="3">AraC family ligand binding domain-containing protein</fullName>
    </submittedName>
</protein>
<proteinExistence type="predicted"/>
<dbReference type="Gene3D" id="2.60.120.10">
    <property type="entry name" value="Jelly Rolls"/>
    <property type="match status" value="1"/>
</dbReference>
<feature type="domain" description="AraC-type arabinose-binding/dimerisation" evidence="2">
    <location>
        <begin position="38"/>
        <end position="97"/>
    </location>
</feature>